<dbReference type="VEuPathDB" id="VectorBase:GMOY002671"/>
<dbReference type="AlphaFoldDB" id="A0A1B0FFZ4"/>
<feature type="compositionally biased region" description="Basic residues" evidence="1">
    <location>
        <begin position="566"/>
        <end position="575"/>
    </location>
</feature>
<feature type="compositionally biased region" description="Low complexity" evidence="1">
    <location>
        <begin position="48"/>
        <end position="67"/>
    </location>
</feature>
<feature type="region of interest" description="Disordered" evidence="1">
    <location>
        <begin position="48"/>
        <end position="72"/>
    </location>
</feature>
<accession>A0A1B0FFZ4</accession>
<proteinExistence type="predicted"/>
<evidence type="ECO:0000256" key="1">
    <source>
        <dbReference type="SAM" id="MobiDB-lite"/>
    </source>
</evidence>
<protein>
    <submittedName>
        <fullName evidence="2">Uncharacterized protein</fullName>
    </submittedName>
</protein>
<keyword evidence="3" id="KW-1185">Reference proteome</keyword>
<feature type="compositionally biased region" description="Basic and acidic residues" evidence="1">
    <location>
        <begin position="668"/>
        <end position="680"/>
    </location>
</feature>
<dbReference type="EnsemblMetazoa" id="GMOY002671-RA">
    <property type="protein sequence ID" value="GMOY002671-PA"/>
    <property type="gene ID" value="GMOY002671"/>
</dbReference>
<feature type="compositionally biased region" description="Basic and acidic residues" evidence="1">
    <location>
        <begin position="297"/>
        <end position="322"/>
    </location>
</feature>
<dbReference type="Proteomes" id="UP000092444">
    <property type="component" value="Unassembled WGS sequence"/>
</dbReference>
<feature type="region of interest" description="Disordered" evidence="1">
    <location>
        <begin position="293"/>
        <end position="332"/>
    </location>
</feature>
<reference evidence="2" key="1">
    <citation type="submission" date="2020-05" db="UniProtKB">
        <authorList>
            <consortium name="EnsemblMetazoa"/>
        </authorList>
    </citation>
    <scope>IDENTIFICATION</scope>
    <source>
        <strain evidence="2">Yale</strain>
    </source>
</reference>
<feature type="region of interest" description="Disordered" evidence="1">
    <location>
        <begin position="538"/>
        <end position="585"/>
    </location>
</feature>
<feature type="compositionally biased region" description="Polar residues" evidence="1">
    <location>
        <begin position="554"/>
        <end position="565"/>
    </location>
</feature>
<feature type="region of interest" description="Disordered" evidence="1">
    <location>
        <begin position="638"/>
        <end position="680"/>
    </location>
</feature>
<sequence>MLVATPGQTATYATGPTAKKVTTLSSSANANNLTGTSKALNSAGTTSINASSVNANNNKNLNNSKSSTGHNNSFTFNTLKNVFITNSNVRENIPTTITNTPMVAAASSIDNSSSEVIPVNSNSSKTAASSLMKSLTVRLNRGTETLKATVHKALITATAVSSIIERKTITEAITTKLATTTTTTTATNISNIASLKTSNVINTSASTSASSSAATLLATAHKYPSATFLKLYAVPPTIIHRLPSEREQTSSTDSLNKEMCHFKPIRTAPTTPWKSGSKSRGVSLRFPKANVATNPEFSKKSNCDVINRKEDKNRDMNHDRNPNENLKPKPSSSTLLLTRLLATPNHQSAFVCLVAQMEQLTKKHTNSDNHSPQSNVKNVSDLRKIAADFKRPRDVPSRVTRVQKRRSNSIFPNANVTNEMLTTKLKHRPATAEVAKESIKSPHRTRIHNTRTLSRRRGGSGGIANMITNADTSAAIAAATAALNNAGIKTRTTVKVTPSASRAAAKGVNATTTTATLSIIQKPKPKIIDLVKLAQHSRLQSKPPPITAAKHTKSATVSPSDSQTSSKRRRARKRKLLNDDPEPVTAVKIKVMPTRSNTGVKTSARRNASAAKVSKDRSARNLRANSDVMFRKLKERETERRAVIGKTNPMQKKSVTSQRPSPPLTRSRLKEMQLNEAKRT</sequence>
<feature type="compositionally biased region" description="Polar residues" evidence="1">
    <location>
        <begin position="648"/>
        <end position="659"/>
    </location>
</feature>
<feature type="region of interest" description="Disordered" evidence="1">
    <location>
        <begin position="597"/>
        <end position="618"/>
    </location>
</feature>
<evidence type="ECO:0000313" key="2">
    <source>
        <dbReference type="EnsemblMetazoa" id="GMOY002671-PA"/>
    </source>
</evidence>
<name>A0A1B0FFZ4_GLOMM</name>
<evidence type="ECO:0000313" key="3">
    <source>
        <dbReference type="Proteomes" id="UP000092444"/>
    </source>
</evidence>
<dbReference type="EMBL" id="CCAG010007169">
    <property type="status" value="NOT_ANNOTATED_CDS"/>
    <property type="molecule type" value="Genomic_DNA"/>
</dbReference>
<organism evidence="2 3">
    <name type="scientific">Glossina morsitans morsitans</name>
    <name type="common">Savannah tsetse fly</name>
    <dbReference type="NCBI Taxonomy" id="37546"/>
    <lineage>
        <taxon>Eukaryota</taxon>
        <taxon>Metazoa</taxon>
        <taxon>Ecdysozoa</taxon>
        <taxon>Arthropoda</taxon>
        <taxon>Hexapoda</taxon>
        <taxon>Insecta</taxon>
        <taxon>Pterygota</taxon>
        <taxon>Neoptera</taxon>
        <taxon>Endopterygota</taxon>
        <taxon>Diptera</taxon>
        <taxon>Brachycera</taxon>
        <taxon>Muscomorpha</taxon>
        <taxon>Hippoboscoidea</taxon>
        <taxon>Glossinidae</taxon>
        <taxon>Glossina</taxon>
    </lineage>
</organism>